<gene>
    <name evidence="2" type="ORF">FGM00_03020</name>
</gene>
<dbReference type="Pfam" id="PF13585">
    <property type="entry name" value="CHU_C"/>
    <property type="match status" value="1"/>
</dbReference>
<dbReference type="RefSeq" id="WP_138851487.1">
    <property type="nucleotide sequence ID" value="NZ_CP040710.1"/>
</dbReference>
<dbReference type="OrthoDB" id="1489185at2"/>
<dbReference type="InterPro" id="IPR026341">
    <property type="entry name" value="T9SS_type_B"/>
</dbReference>
<sequence length="384" mass="41883">MKHLFRISIFLMAWFTQAQTALYNSGNLRIHENGQIGFHTDLINDGIFDENQGLAGFYSENTLDIQGSISPTFFDVEFATQLFAVLRTTVNLTNNANFISGDVLTPRDDPNSTLNFIQDAFSAGEGDANKVDGYASITQKQVFTFPVGTTDALRPLILNSESSNEFARCAYFNEDPNSPSTFAQSFDTGQKPIDLGEISTTEFWRLEGSVPSTVQISWNEASNIAAITDDASVVVVVGWSKAAGQWVSLGSAEAVGDLDAGFATSLPFVPNDYEVITFGGAGQPLEVLDLDNYLVTPNGDGINDTLVIEELQASPNNTVQVFDRFGLKVFEKDNYTNEFNGLASTGNVVLGENEGLPSGVYFYVAKLHDLDLEFQGFLYLAPRP</sequence>
<dbReference type="NCBIfam" id="TIGR04131">
    <property type="entry name" value="Bac_Flav_CTERM"/>
    <property type="match status" value="1"/>
</dbReference>
<name>A0A5B7SKS1_9FLAO</name>
<dbReference type="EMBL" id="CP040710">
    <property type="protein sequence ID" value="QCW99134.1"/>
    <property type="molecule type" value="Genomic_DNA"/>
</dbReference>
<proteinExistence type="predicted"/>
<reference evidence="2 3" key="1">
    <citation type="submission" date="2019-05" db="EMBL/GenBank/DDBJ databases">
        <title>Genome sequencing of F202Z8.</title>
        <authorList>
            <person name="Kwon Y.M."/>
        </authorList>
    </citation>
    <scope>NUCLEOTIDE SEQUENCE [LARGE SCALE GENOMIC DNA]</scope>
    <source>
        <strain evidence="2 3">F202Z8</strain>
    </source>
</reference>
<dbReference type="AlphaFoldDB" id="A0A5B7SKS1"/>
<organism evidence="2 3">
    <name type="scientific">Aggregatimonas sangjinii</name>
    <dbReference type="NCBI Taxonomy" id="2583587"/>
    <lineage>
        <taxon>Bacteria</taxon>
        <taxon>Pseudomonadati</taxon>
        <taxon>Bacteroidota</taxon>
        <taxon>Flavobacteriia</taxon>
        <taxon>Flavobacteriales</taxon>
        <taxon>Flavobacteriaceae</taxon>
        <taxon>Aggregatimonas</taxon>
    </lineage>
</organism>
<keyword evidence="3" id="KW-1185">Reference proteome</keyword>
<dbReference type="KEGG" id="asag:FGM00_03020"/>
<accession>A0A5B7SKS1</accession>
<evidence type="ECO:0000256" key="1">
    <source>
        <dbReference type="SAM" id="SignalP"/>
    </source>
</evidence>
<feature type="chain" id="PRO_5022857272" evidence="1">
    <location>
        <begin position="21"/>
        <end position="384"/>
    </location>
</feature>
<dbReference type="Proteomes" id="UP000310017">
    <property type="component" value="Chromosome"/>
</dbReference>
<keyword evidence="1" id="KW-0732">Signal</keyword>
<protein>
    <submittedName>
        <fullName evidence="2">Gliding motility-associated C-terminal domain-containing protein</fullName>
    </submittedName>
</protein>
<evidence type="ECO:0000313" key="3">
    <source>
        <dbReference type="Proteomes" id="UP000310017"/>
    </source>
</evidence>
<feature type="signal peptide" evidence="1">
    <location>
        <begin position="1"/>
        <end position="20"/>
    </location>
</feature>
<evidence type="ECO:0000313" key="2">
    <source>
        <dbReference type="EMBL" id="QCW99134.1"/>
    </source>
</evidence>